<evidence type="ECO:0000313" key="12">
    <source>
        <dbReference type="EMBL" id="KAF6764274.1"/>
    </source>
</evidence>
<dbReference type="InterPro" id="IPR003439">
    <property type="entry name" value="ABC_transporter-like_ATP-bd"/>
</dbReference>
<evidence type="ECO:0000256" key="7">
    <source>
        <dbReference type="ARBA" id="ARBA00023136"/>
    </source>
</evidence>
<keyword evidence="4" id="KW-0547">Nucleotide-binding</keyword>
<feature type="domain" description="ABC transporter" evidence="10">
    <location>
        <begin position="580"/>
        <end position="816"/>
    </location>
</feature>
<evidence type="ECO:0000256" key="4">
    <source>
        <dbReference type="ARBA" id="ARBA00022741"/>
    </source>
</evidence>
<dbReference type="InterPro" id="IPR027417">
    <property type="entry name" value="P-loop_NTPase"/>
</dbReference>
<evidence type="ECO:0000256" key="8">
    <source>
        <dbReference type="SAM" id="MobiDB-lite"/>
    </source>
</evidence>
<sequence length="1385" mass="152748">MSSFLFLAFRGAAHYAFNYFRERGGEGMVLSVRSPHGFIERNGGPVTASFFIARVLGSLALVGLSVPPILIAYGSQAPGLHKDLQWYGSMLLANVCTYAYRDLWPLATYDKQPLDISEGWLLWLRIGVLSLTGFIIPVCIPHIYAPADPKYPAEKPHPEQTASWLSFHTYSYLSPTIMAATKVAHLSPAELPPLPDYDRAHYLSERAFPGHHLFFGLMQVFGMEFFKSVVAVTVYPIALFAAPLAVNRLLTNLEHGGGATVRPWVWVLSMFIAPVIGSFAFQAYAFVMTRALVDAESILTQLVFDYALKIRIQADVDEEPSKNPSSGEAPQQGSAEVSSPGERDGEQARHQAKLKPKTTASFIGKLNNLVTIDMKNIINARNLALLFWFTPFQVIGSSIFLYILLGWSFFVGLAFMVVLLPVPGYLSGVLQSMQKEKMKKVILMDCPAVNVLRMIKMFGWEQKIQERIDQRRDEELAVVWKYVIPTITMLAAYATATIVMKMKLTAATVFSSMILFDTLRNELYKMSSSMLTEFTRGKVSLDRMNAFFKETDLLDAFVEEYSDAETVVPPTSQSLDDGAIGFCDAAFTWSPEQTAGTSTPNSQFRLSVPGKLEFLKGKINLIVGATGSGKTSMLMALLGEMHFSPISADSDSAFNLPRTGGVSFAVQESWVLNETVRENILFHSPYEDERYKKVLHQCALEQDLEMFEAGDLTEVGERGLTLSGGQKARLTLARAIYSKAEIILLDDILAALDVHTQCFKGDLIEGRTILLATHNIALASPVAEFIVSVGTDGVATSRGKDIDAILASEPTLKGEFQQDVEAKVEGEERAIGASASHKDKKAQGKLILSEEIKEGSVSWEALKLLVKSLGGNHVMLFLAVWVASTAFQYIMISFNLWFLGHWSSQYETHPAEEVEVGRYLGTYVALTIILLAGFAGRDIWFMLGKMRASRTIHRLLVESILGTTFRWLDETPVSRIIARLTMDIDTVQGLALQMIVALVSAVMFGYGLGSMYLKAQLSVKRELSNAKAPMLAHFEAAMAGLVSLRAYGLRAWSFDLNRWINFRIDVLGAAFTASANVGFSLNRSVRFASGILWLVRVFNMFQVEANSSSVADHTSSALNGLQQYTEIEQEPKPTERGKPPAAWPTSGELRAEHLTSRYSKTGPAVLHDLNFNIRAGERVGVVGRTGSGKSSLTLSLLRCILTEGSIYFDGLPTNEINLDSLRSNITVIPQMPELLSDITLTPFEEYDDPTLNAALRSCGLYAARNRRQGRTVDRGSNVSVGQRQLIALARAIANHETDNIIQHTLRGELGSDVTVMTIAHRLQTIIDADRIMVLDAGHIAEFASPAELLAKPKGLFKALVDESGDKVHLYEVAERKVKPSTSEAI</sequence>
<evidence type="ECO:0000256" key="3">
    <source>
        <dbReference type="ARBA" id="ARBA00022692"/>
    </source>
</evidence>
<dbReference type="InterPro" id="IPR036640">
    <property type="entry name" value="ABC1_TM_sf"/>
</dbReference>
<dbReference type="SUPFAM" id="SSF52540">
    <property type="entry name" value="P-loop containing nucleoside triphosphate hydrolases"/>
    <property type="match status" value="2"/>
</dbReference>
<dbReference type="PANTHER" id="PTHR24223">
    <property type="entry name" value="ATP-BINDING CASSETTE SUB-FAMILY C"/>
    <property type="match status" value="1"/>
</dbReference>
<keyword evidence="7 9" id="KW-0472">Membrane</keyword>
<evidence type="ECO:0000259" key="10">
    <source>
        <dbReference type="PROSITE" id="PS50893"/>
    </source>
</evidence>
<feature type="transmembrane region" description="Helical" evidence="9">
    <location>
        <begin position="874"/>
        <end position="899"/>
    </location>
</feature>
<reference evidence="12 13" key="1">
    <citation type="submission" date="2020-07" db="EMBL/GenBank/DDBJ databases">
        <title>Comparative genomics of pyrophilous fungi reveals a link between fire events and developmental genes.</title>
        <authorList>
            <consortium name="DOE Joint Genome Institute"/>
            <person name="Steindorff A.S."/>
            <person name="Carver A."/>
            <person name="Calhoun S."/>
            <person name="Stillman K."/>
            <person name="Liu H."/>
            <person name="Lipzen A."/>
            <person name="Pangilinan J."/>
            <person name="Labutti K."/>
            <person name="Bruns T.D."/>
            <person name="Grigoriev I.V."/>
        </authorList>
    </citation>
    <scope>NUCLEOTIDE SEQUENCE [LARGE SCALE GENOMIC DNA]</scope>
    <source>
        <strain evidence="12 13">CBS 144469</strain>
    </source>
</reference>
<dbReference type="OrthoDB" id="6500128at2759"/>
<feature type="compositionally biased region" description="Polar residues" evidence="8">
    <location>
        <begin position="322"/>
        <end position="337"/>
    </location>
</feature>
<dbReference type="SMART" id="SM00382">
    <property type="entry name" value="AAA"/>
    <property type="match status" value="2"/>
</dbReference>
<feature type="region of interest" description="Disordered" evidence="8">
    <location>
        <begin position="318"/>
        <end position="356"/>
    </location>
</feature>
<dbReference type="PROSITE" id="PS00211">
    <property type="entry name" value="ABC_TRANSPORTER_1"/>
    <property type="match status" value="2"/>
</dbReference>
<evidence type="ECO:0000313" key="13">
    <source>
        <dbReference type="Proteomes" id="UP000521943"/>
    </source>
</evidence>
<evidence type="ECO:0000256" key="6">
    <source>
        <dbReference type="ARBA" id="ARBA00022989"/>
    </source>
</evidence>
<dbReference type="CDD" id="cd18604">
    <property type="entry name" value="ABC_6TM_VMR1_D2_like"/>
    <property type="match status" value="1"/>
</dbReference>
<feature type="transmembrane region" description="Helical" evidence="9">
    <location>
        <begin position="1060"/>
        <end position="1079"/>
    </location>
</feature>
<keyword evidence="6 9" id="KW-1133">Transmembrane helix</keyword>
<feature type="transmembrane region" description="Helical" evidence="9">
    <location>
        <begin position="988"/>
        <end position="1009"/>
    </location>
</feature>
<feature type="transmembrane region" description="Helical" evidence="9">
    <location>
        <begin position="919"/>
        <end position="940"/>
    </location>
</feature>
<feature type="transmembrane region" description="Helical" evidence="9">
    <location>
        <begin position="383"/>
        <end position="403"/>
    </location>
</feature>
<dbReference type="Pfam" id="PF00005">
    <property type="entry name" value="ABC_tran"/>
    <property type="match status" value="2"/>
</dbReference>
<feature type="transmembrane region" description="Helical" evidence="9">
    <location>
        <begin position="51"/>
        <end position="72"/>
    </location>
</feature>
<dbReference type="Pfam" id="PF00664">
    <property type="entry name" value="ABC_membrane"/>
    <property type="match status" value="2"/>
</dbReference>
<dbReference type="Proteomes" id="UP000521943">
    <property type="component" value="Unassembled WGS sequence"/>
</dbReference>
<keyword evidence="2" id="KW-0813">Transport</keyword>
<feature type="domain" description="ABC transmembrane type-1" evidence="11">
    <location>
        <begin position="897"/>
        <end position="1013"/>
    </location>
</feature>
<feature type="domain" description="ABC transporter" evidence="10">
    <location>
        <begin position="1149"/>
        <end position="1361"/>
    </location>
</feature>
<dbReference type="Gene3D" id="1.20.1560.10">
    <property type="entry name" value="ABC transporter type 1, transmembrane domain"/>
    <property type="match status" value="2"/>
</dbReference>
<feature type="transmembrane region" description="Helical" evidence="9">
    <location>
        <begin position="120"/>
        <end position="145"/>
    </location>
</feature>
<dbReference type="EMBL" id="JACGCI010000004">
    <property type="protein sequence ID" value="KAF6764274.1"/>
    <property type="molecule type" value="Genomic_DNA"/>
</dbReference>
<dbReference type="Gene3D" id="3.40.50.300">
    <property type="entry name" value="P-loop containing nucleotide triphosphate hydrolases"/>
    <property type="match status" value="2"/>
</dbReference>
<dbReference type="PROSITE" id="PS50893">
    <property type="entry name" value="ABC_TRANSPORTER_2"/>
    <property type="match status" value="2"/>
</dbReference>
<dbReference type="GO" id="GO:0016887">
    <property type="term" value="F:ATP hydrolysis activity"/>
    <property type="evidence" value="ECO:0007669"/>
    <property type="project" value="InterPro"/>
</dbReference>
<organism evidence="12 13">
    <name type="scientific">Ephemerocybe angulata</name>
    <dbReference type="NCBI Taxonomy" id="980116"/>
    <lineage>
        <taxon>Eukaryota</taxon>
        <taxon>Fungi</taxon>
        <taxon>Dikarya</taxon>
        <taxon>Basidiomycota</taxon>
        <taxon>Agaricomycotina</taxon>
        <taxon>Agaricomycetes</taxon>
        <taxon>Agaricomycetidae</taxon>
        <taxon>Agaricales</taxon>
        <taxon>Agaricineae</taxon>
        <taxon>Psathyrellaceae</taxon>
        <taxon>Ephemerocybe</taxon>
    </lineage>
</organism>
<dbReference type="PANTHER" id="PTHR24223:SF356">
    <property type="entry name" value="ATP-BINDING CASSETTE TRANSPORTER ABC4"/>
    <property type="match status" value="1"/>
</dbReference>
<feature type="transmembrane region" description="Helical" evidence="9">
    <location>
        <begin position="264"/>
        <end position="287"/>
    </location>
</feature>
<name>A0A8H6IFZ9_9AGAR</name>
<feature type="transmembrane region" description="Helical" evidence="9">
    <location>
        <begin position="476"/>
        <end position="496"/>
    </location>
</feature>
<dbReference type="InterPro" id="IPR003593">
    <property type="entry name" value="AAA+_ATPase"/>
</dbReference>
<accession>A0A8H6IFZ9</accession>
<dbReference type="InterPro" id="IPR050173">
    <property type="entry name" value="ABC_transporter_C-like"/>
</dbReference>
<evidence type="ECO:0000256" key="5">
    <source>
        <dbReference type="ARBA" id="ARBA00022840"/>
    </source>
</evidence>
<gene>
    <name evidence="12" type="ORF">DFP72DRAFT_986366</name>
</gene>
<keyword evidence="13" id="KW-1185">Reference proteome</keyword>
<evidence type="ECO:0000256" key="1">
    <source>
        <dbReference type="ARBA" id="ARBA00004370"/>
    </source>
</evidence>
<feature type="domain" description="ABC transmembrane type-1" evidence="11">
    <location>
        <begin position="237"/>
        <end position="484"/>
    </location>
</feature>
<dbReference type="SUPFAM" id="SSF90123">
    <property type="entry name" value="ABC transporter transmembrane region"/>
    <property type="match status" value="2"/>
</dbReference>
<keyword evidence="5" id="KW-0067">ATP-binding</keyword>
<dbReference type="GO" id="GO:0016020">
    <property type="term" value="C:membrane"/>
    <property type="evidence" value="ECO:0007669"/>
    <property type="project" value="UniProtKB-SubCell"/>
</dbReference>
<feature type="transmembrane region" description="Helical" evidence="9">
    <location>
        <begin position="225"/>
        <end position="244"/>
    </location>
</feature>
<comment type="subcellular location">
    <subcellularLocation>
        <location evidence="1">Membrane</location>
    </subcellularLocation>
</comment>
<dbReference type="InterPro" id="IPR011527">
    <property type="entry name" value="ABC1_TM_dom"/>
</dbReference>
<dbReference type="CDD" id="cd18596">
    <property type="entry name" value="ABC_6TM_VMR1_D1_like"/>
    <property type="match status" value="1"/>
</dbReference>
<dbReference type="GO" id="GO:0140359">
    <property type="term" value="F:ABC-type transporter activity"/>
    <property type="evidence" value="ECO:0007669"/>
    <property type="project" value="InterPro"/>
</dbReference>
<dbReference type="CDD" id="cd03250">
    <property type="entry name" value="ABCC_MRP_domain1"/>
    <property type="match status" value="1"/>
</dbReference>
<evidence type="ECO:0000256" key="9">
    <source>
        <dbReference type="SAM" id="Phobius"/>
    </source>
</evidence>
<dbReference type="GO" id="GO:0005524">
    <property type="term" value="F:ATP binding"/>
    <property type="evidence" value="ECO:0007669"/>
    <property type="project" value="UniProtKB-KW"/>
</dbReference>
<keyword evidence="3 9" id="KW-0812">Transmembrane</keyword>
<dbReference type="PROSITE" id="PS50929">
    <property type="entry name" value="ABC_TM1F"/>
    <property type="match status" value="2"/>
</dbReference>
<feature type="transmembrane region" description="Helical" evidence="9">
    <location>
        <begin position="409"/>
        <end position="430"/>
    </location>
</feature>
<dbReference type="InterPro" id="IPR017871">
    <property type="entry name" value="ABC_transporter-like_CS"/>
</dbReference>
<comment type="caution">
    <text evidence="12">The sequence shown here is derived from an EMBL/GenBank/DDBJ whole genome shotgun (WGS) entry which is preliminary data.</text>
</comment>
<proteinExistence type="predicted"/>
<protein>
    <submittedName>
        <fullName evidence="12">Multidrug resistance-associated ABC transporter</fullName>
    </submittedName>
</protein>
<evidence type="ECO:0000259" key="11">
    <source>
        <dbReference type="PROSITE" id="PS50929"/>
    </source>
</evidence>
<evidence type="ECO:0000256" key="2">
    <source>
        <dbReference type="ARBA" id="ARBA00022448"/>
    </source>
</evidence>